<keyword evidence="1" id="KW-1133">Transmembrane helix</keyword>
<dbReference type="EMBL" id="AP035888">
    <property type="protein sequence ID" value="BFP67578.1"/>
    <property type="molecule type" value="Genomic_DNA"/>
</dbReference>
<protein>
    <submittedName>
        <fullName evidence="2">Uncharacterized protein</fullName>
    </submittedName>
</protein>
<feature type="transmembrane region" description="Helical" evidence="1">
    <location>
        <begin position="6"/>
        <end position="21"/>
    </location>
</feature>
<proteinExistence type="predicted"/>
<organism evidence="2">
    <name type="scientific">Tenacibaculum sp. Pbs-1</name>
    <dbReference type="NCBI Taxonomy" id="3238748"/>
    <lineage>
        <taxon>Bacteria</taxon>
        <taxon>Pseudomonadati</taxon>
        <taxon>Bacteroidota</taxon>
        <taxon>Flavobacteriia</taxon>
        <taxon>Flavobacteriales</taxon>
        <taxon>Flavobacteriaceae</taxon>
        <taxon>Tenacibaculum</taxon>
    </lineage>
</organism>
<keyword evidence="1" id="KW-0472">Membrane</keyword>
<dbReference type="AlphaFoldDB" id="A0AB33KTK4"/>
<reference evidence="2" key="1">
    <citation type="submission" date="2024-08" db="EMBL/GenBank/DDBJ databases">
        <title>Whole genome sequence of Tenacibaculum sp. strain pbs-1 associated with black-spot shell disease in Akoya pearl oysters.</title>
        <authorList>
            <person name="Sakatoku A."/>
            <person name="Suzuki T."/>
            <person name="Hatano K."/>
            <person name="Seki M."/>
            <person name="Tanaka D."/>
            <person name="Nakamura S."/>
            <person name="Suzuki N."/>
            <person name="Isshiki T."/>
        </authorList>
    </citation>
    <scope>NUCLEOTIDE SEQUENCE</scope>
    <source>
        <strain evidence="2">Pbs-1</strain>
    </source>
</reference>
<evidence type="ECO:0000313" key="2">
    <source>
        <dbReference type="EMBL" id="BFP67578.1"/>
    </source>
</evidence>
<feature type="transmembrane region" description="Helical" evidence="1">
    <location>
        <begin position="67"/>
        <end position="89"/>
    </location>
</feature>
<sequence>MIMIIALAFIITSAFQYYSYYRNNRKEKKVDDFLITIIVILIYILIYPFLGYILLAKYNYYNMPYTFQVIIIGGIGIFLALITHFFWYLEKRKLA</sequence>
<feature type="transmembrane region" description="Helical" evidence="1">
    <location>
        <begin position="33"/>
        <end position="55"/>
    </location>
</feature>
<keyword evidence="1" id="KW-0812">Transmembrane</keyword>
<accession>A0AB33KTK4</accession>
<name>A0AB33KTK4_9FLAO</name>
<gene>
    <name evidence="2" type="ORF">Pbs1_09210</name>
</gene>
<evidence type="ECO:0000256" key="1">
    <source>
        <dbReference type="SAM" id="Phobius"/>
    </source>
</evidence>